<evidence type="ECO:0000313" key="2">
    <source>
        <dbReference type="Proteomes" id="UP000198757"/>
    </source>
</evidence>
<proteinExistence type="predicted"/>
<organism evidence="1 2">
    <name type="scientific">Niabella drilacis (strain DSM 25811 / CCM 8410 / CCUG 62505 / LMG 26954 / E90)</name>
    <dbReference type="NCBI Taxonomy" id="1285928"/>
    <lineage>
        <taxon>Bacteria</taxon>
        <taxon>Pseudomonadati</taxon>
        <taxon>Bacteroidota</taxon>
        <taxon>Chitinophagia</taxon>
        <taxon>Chitinophagales</taxon>
        <taxon>Chitinophagaceae</taxon>
        <taxon>Niabella</taxon>
    </lineage>
</organism>
<dbReference type="RefSeq" id="WP_090391921.1">
    <property type="nucleotide sequence ID" value="NZ_FMZO01000013.1"/>
</dbReference>
<gene>
    <name evidence="1" type="ORF">SAMN04487894_11384</name>
</gene>
<reference evidence="2" key="1">
    <citation type="submission" date="2016-10" db="EMBL/GenBank/DDBJ databases">
        <authorList>
            <person name="Varghese N."/>
            <person name="Submissions S."/>
        </authorList>
    </citation>
    <scope>NUCLEOTIDE SEQUENCE [LARGE SCALE GENOMIC DNA]</scope>
    <source>
        <strain evidence="2">DSM 25811 / CCM 8410 / LMG 26954 / E90</strain>
    </source>
</reference>
<protein>
    <submittedName>
        <fullName evidence="1">Transcriptional regulator, AbiEi antitoxin, Type IV TA system</fullName>
    </submittedName>
</protein>
<dbReference type="Proteomes" id="UP000198757">
    <property type="component" value="Unassembled WGS sequence"/>
</dbReference>
<sequence>MPESIEIQILDKIKKAKRGSLFFVENFVNIANAKSANKALERLVNTGELERLAMGIYYRPATNDLIGKLTPNLESVAIAIARRDRARIVPTGAYALNRLGISTQVPMNVVYLTDGSARKIKIGKRSILFKKASPKNVAAVGEISGLAIQALKAIGKDNVLDAEIKHIQHLLKKEKPTRLEHDIRLAPAWIREIMLPVLKQLVDG</sequence>
<dbReference type="InterPro" id="IPR045738">
    <property type="entry name" value="DUF6088"/>
</dbReference>
<accession>A0A1G6XKR2</accession>
<dbReference type="Pfam" id="PF19570">
    <property type="entry name" value="DUF6088"/>
    <property type="match status" value="1"/>
</dbReference>
<evidence type="ECO:0000313" key="1">
    <source>
        <dbReference type="EMBL" id="SDD77796.1"/>
    </source>
</evidence>
<dbReference type="EMBL" id="FMZO01000013">
    <property type="protein sequence ID" value="SDD77796.1"/>
    <property type="molecule type" value="Genomic_DNA"/>
</dbReference>
<dbReference type="STRING" id="1285928.SAMN04487894_11384"/>
<name>A0A1G6XKR2_NIADE</name>
<dbReference type="AlphaFoldDB" id="A0A1G6XKR2"/>
<keyword evidence="2" id="KW-1185">Reference proteome</keyword>
<dbReference type="OrthoDB" id="9798200at2"/>